<accession>A0A4P6PUV4</accession>
<dbReference type="PANTHER" id="PTHR35176">
    <property type="entry name" value="HEME OXYGENASE HI_0854-RELATED"/>
    <property type="match status" value="1"/>
</dbReference>
<dbReference type="InterPro" id="IPR011576">
    <property type="entry name" value="Pyridox_Oxase_N"/>
</dbReference>
<dbReference type="EMBL" id="CP036455">
    <property type="protein sequence ID" value="QBI51926.1"/>
    <property type="molecule type" value="Genomic_DNA"/>
</dbReference>
<dbReference type="InterPro" id="IPR052019">
    <property type="entry name" value="F420H2_bilvrd_red/Heme_oxyg"/>
</dbReference>
<dbReference type="PANTHER" id="PTHR35176:SF11">
    <property type="entry name" value="PYRIDOXAMINE 5'-PHOSPHATE OXIDASE FAMILY PROTEIN"/>
    <property type="match status" value="1"/>
</dbReference>
<dbReference type="Gene3D" id="2.30.110.10">
    <property type="entry name" value="Electron Transport, Fmn-binding Protein, Chain A"/>
    <property type="match status" value="1"/>
</dbReference>
<keyword evidence="4" id="KW-1185">Reference proteome</keyword>
<proteinExistence type="predicted"/>
<dbReference type="InterPro" id="IPR012349">
    <property type="entry name" value="Split_barrel_FMN-bd"/>
</dbReference>
<dbReference type="SUPFAM" id="SSF50475">
    <property type="entry name" value="FMN-binding split barrel"/>
    <property type="match status" value="1"/>
</dbReference>
<evidence type="ECO:0000259" key="2">
    <source>
        <dbReference type="Pfam" id="PF01243"/>
    </source>
</evidence>
<evidence type="ECO:0000256" key="1">
    <source>
        <dbReference type="ARBA" id="ARBA00023002"/>
    </source>
</evidence>
<reference evidence="3 4" key="1">
    <citation type="submission" date="2019-02" db="EMBL/GenBank/DDBJ databases">
        <authorList>
            <person name="Khodamoradi S."/>
            <person name="Hahnke R.L."/>
            <person name="Kaempfer P."/>
            <person name="Schumann P."/>
            <person name="Rohde M."/>
            <person name="Steinert M."/>
            <person name="Luzhetskyy A."/>
            <person name="Wink J."/>
            <person name="Ruckert C."/>
        </authorList>
    </citation>
    <scope>NUCLEOTIDE SEQUENCE [LARGE SCALE GENOMIC DNA]</scope>
    <source>
        <strain evidence="3 4">M2</strain>
    </source>
</reference>
<dbReference type="Proteomes" id="UP000292235">
    <property type="component" value="Chromosome"/>
</dbReference>
<sequence length="160" mass="17909">MGKSGDEPHTPLTDEGVRMTPATLLGPFRRYKTALLLTYRDDGVSPQGTPVSVVVDDGRVLFRTWEESGKAKRLSRNAGADLRPCTFTGQPRGGAVRGEVRLLEGDEAKRASLRLARRHPMLQGWAVPMSHKLLKYRTQHYEFVPLDLNHEIENMEGCPD</sequence>
<gene>
    <name evidence="3" type="ORF">EKD16_00525</name>
</gene>
<dbReference type="GO" id="GO:0070967">
    <property type="term" value="F:coenzyme F420 binding"/>
    <property type="evidence" value="ECO:0007669"/>
    <property type="project" value="TreeGrafter"/>
</dbReference>
<dbReference type="GO" id="GO:0016627">
    <property type="term" value="F:oxidoreductase activity, acting on the CH-CH group of donors"/>
    <property type="evidence" value="ECO:0007669"/>
    <property type="project" value="TreeGrafter"/>
</dbReference>
<dbReference type="Pfam" id="PF01243">
    <property type="entry name" value="PNPOx_N"/>
    <property type="match status" value="1"/>
</dbReference>
<organism evidence="3 4">
    <name type="scientific">Streptomonospora litoralis</name>
    <dbReference type="NCBI Taxonomy" id="2498135"/>
    <lineage>
        <taxon>Bacteria</taxon>
        <taxon>Bacillati</taxon>
        <taxon>Actinomycetota</taxon>
        <taxon>Actinomycetes</taxon>
        <taxon>Streptosporangiales</taxon>
        <taxon>Nocardiopsidaceae</taxon>
        <taxon>Streptomonospora</taxon>
    </lineage>
</organism>
<feature type="domain" description="Pyridoxamine 5'-phosphate oxidase N-terminal" evidence="2">
    <location>
        <begin position="31"/>
        <end position="126"/>
    </location>
</feature>
<keyword evidence="1" id="KW-0560">Oxidoreductase</keyword>
<dbReference type="InterPro" id="IPR019965">
    <property type="entry name" value="PPOX_F420-dep_Rv2061_put"/>
</dbReference>
<name>A0A4P6PUV4_9ACTN</name>
<dbReference type="GO" id="GO:0005829">
    <property type="term" value="C:cytosol"/>
    <property type="evidence" value="ECO:0007669"/>
    <property type="project" value="TreeGrafter"/>
</dbReference>
<dbReference type="AlphaFoldDB" id="A0A4P6PUV4"/>
<evidence type="ECO:0000313" key="4">
    <source>
        <dbReference type="Proteomes" id="UP000292235"/>
    </source>
</evidence>
<dbReference type="NCBIfam" id="TIGR03666">
    <property type="entry name" value="Rv2061_F420"/>
    <property type="match status" value="1"/>
</dbReference>
<dbReference type="KEGG" id="strr:EKD16_00525"/>
<evidence type="ECO:0000313" key="3">
    <source>
        <dbReference type="EMBL" id="QBI51926.1"/>
    </source>
</evidence>
<protein>
    <recommendedName>
        <fullName evidence="2">Pyridoxamine 5'-phosphate oxidase N-terminal domain-containing protein</fullName>
    </recommendedName>
</protein>